<keyword evidence="2" id="KW-1185">Reference proteome</keyword>
<gene>
    <name evidence="1" type="ORF">AV530_017185</name>
</gene>
<name>A0A1V4JFG7_PATFA</name>
<accession>A0A1V4JFG7</accession>
<protein>
    <submittedName>
        <fullName evidence="1">Uncharacterized protein</fullName>
    </submittedName>
</protein>
<dbReference type="Proteomes" id="UP000190648">
    <property type="component" value="Unassembled WGS sequence"/>
</dbReference>
<evidence type="ECO:0000313" key="2">
    <source>
        <dbReference type="Proteomes" id="UP000190648"/>
    </source>
</evidence>
<proteinExistence type="predicted"/>
<reference evidence="1 2" key="1">
    <citation type="submission" date="2016-02" db="EMBL/GenBank/DDBJ databases">
        <title>Band-tailed pigeon sequencing and assembly.</title>
        <authorList>
            <person name="Soares A.E."/>
            <person name="Novak B.J."/>
            <person name="Rice E.S."/>
            <person name="O'Connell B."/>
            <person name="Chang D."/>
            <person name="Weber S."/>
            <person name="Shapiro B."/>
        </authorList>
    </citation>
    <scope>NUCLEOTIDE SEQUENCE [LARGE SCALE GENOMIC DNA]</scope>
    <source>
        <strain evidence="1">BTP2013</strain>
        <tissue evidence="1">Blood</tissue>
    </source>
</reference>
<dbReference type="EMBL" id="LSYS01007721">
    <property type="protein sequence ID" value="OPJ70824.1"/>
    <property type="molecule type" value="Genomic_DNA"/>
</dbReference>
<comment type="caution">
    <text evidence="1">The sequence shown here is derived from an EMBL/GenBank/DDBJ whole genome shotgun (WGS) entry which is preliminary data.</text>
</comment>
<sequence length="96" mass="10677">MALARVLWGQTKEAVGLKQQRESAYSFHTEGGRGRERGLHPATDDFQTNLVQSISIEMRDARGEEKDQVLGKLVLGVHRKPVARCCSDVACKGRKL</sequence>
<organism evidence="1 2">
    <name type="scientific">Patagioenas fasciata monilis</name>
    <dbReference type="NCBI Taxonomy" id="372326"/>
    <lineage>
        <taxon>Eukaryota</taxon>
        <taxon>Metazoa</taxon>
        <taxon>Chordata</taxon>
        <taxon>Craniata</taxon>
        <taxon>Vertebrata</taxon>
        <taxon>Euteleostomi</taxon>
        <taxon>Archelosauria</taxon>
        <taxon>Archosauria</taxon>
        <taxon>Dinosauria</taxon>
        <taxon>Saurischia</taxon>
        <taxon>Theropoda</taxon>
        <taxon>Coelurosauria</taxon>
        <taxon>Aves</taxon>
        <taxon>Neognathae</taxon>
        <taxon>Neoaves</taxon>
        <taxon>Columbimorphae</taxon>
        <taxon>Columbiformes</taxon>
        <taxon>Columbidae</taxon>
        <taxon>Patagioenas</taxon>
    </lineage>
</organism>
<dbReference type="AlphaFoldDB" id="A0A1V4JFG7"/>
<evidence type="ECO:0000313" key="1">
    <source>
        <dbReference type="EMBL" id="OPJ70824.1"/>
    </source>
</evidence>